<dbReference type="Pfam" id="PF24368">
    <property type="entry name" value="DUF7524"/>
    <property type="match status" value="1"/>
</dbReference>
<dbReference type="RefSeq" id="WP_256307741.1">
    <property type="nucleotide sequence ID" value="NZ_JANHAW010000002.1"/>
</dbReference>
<evidence type="ECO:0000256" key="2">
    <source>
        <dbReference type="SAM" id="Phobius"/>
    </source>
</evidence>
<keyword evidence="2" id="KW-1133">Transmembrane helix</keyword>
<feature type="transmembrane region" description="Helical" evidence="2">
    <location>
        <begin position="257"/>
        <end position="276"/>
    </location>
</feature>
<comment type="caution">
    <text evidence="3">The sequence shown here is derived from an EMBL/GenBank/DDBJ whole genome shotgun (WGS) entry which is preliminary data.</text>
</comment>
<feature type="compositionally biased region" description="Basic and acidic residues" evidence="1">
    <location>
        <begin position="191"/>
        <end position="208"/>
    </location>
</feature>
<proteinExistence type="predicted"/>
<evidence type="ECO:0000313" key="3">
    <source>
        <dbReference type="EMBL" id="MFD1684786.1"/>
    </source>
</evidence>
<feature type="transmembrane region" description="Helical" evidence="2">
    <location>
        <begin position="282"/>
        <end position="303"/>
    </location>
</feature>
<reference evidence="3 4" key="1">
    <citation type="journal article" date="2019" name="Int. J. Syst. Evol. Microbiol.">
        <title>The Global Catalogue of Microorganisms (GCM) 10K type strain sequencing project: providing services to taxonomists for standard genome sequencing and annotation.</title>
        <authorList>
            <consortium name="The Broad Institute Genomics Platform"/>
            <consortium name="The Broad Institute Genome Sequencing Center for Infectious Disease"/>
            <person name="Wu L."/>
            <person name="Ma J."/>
        </authorList>
    </citation>
    <scope>NUCLEOTIDE SEQUENCE [LARGE SCALE GENOMIC DNA]</scope>
    <source>
        <strain evidence="3 4">CGMCC 1.10387</strain>
    </source>
</reference>
<gene>
    <name evidence="3" type="ORF">ACFSAS_04070</name>
</gene>
<keyword evidence="2" id="KW-0812">Transmembrane</keyword>
<keyword evidence="4" id="KW-1185">Reference proteome</keyword>
<accession>A0ABD6DRA1</accession>
<feature type="region of interest" description="Disordered" evidence="1">
    <location>
        <begin position="108"/>
        <end position="237"/>
    </location>
</feature>
<dbReference type="Proteomes" id="UP001597092">
    <property type="component" value="Unassembled WGS sequence"/>
</dbReference>
<dbReference type="InterPro" id="IPR055946">
    <property type="entry name" value="DUF7524"/>
</dbReference>
<dbReference type="AlphaFoldDB" id="A0ABD6DRA1"/>
<dbReference type="EMBL" id="JBHUDP010000001">
    <property type="protein sequence ID" value="MFD1684786.1"/>
    <property type="molecule type" value="Genomic_DNA"/>
</dbReference>
<sequence>MSESLRVELNREAVHAIDAPDAFTAEGPFHIELHNAGGAVHVHLHLDDDLSRVSRLDDVNHYVEEGATKRVPVGVLPNRDSRRGRLKIVSGYGAEEAYVSLTVVPKSNRRAASGGNRRKDSGSGSGSDAARRSPGANDSRSGETATADRTGEADQEAATGGAGTIGRTAVNDGRATTGGTGTANRPSPTVRNDDGGADHGSSVDRDAGPADASMESEVSASQSGSRPQSASEGQRDALGLDSLGDVVADGWRKSPEAVTFLALALVAVVVGGGVIAVVDELLLALVVAAVVAGAVAVAGWLLLQ</sequence>
<feature type="compositionally biased region" description="Polar residues" evidence="1">
    <location>
        <begin position="216"/>
        <end position="232"/>
    </location>
</feature>
<feature type="compositionally biased region" description="Low complexity" evidence="1">
    <location>
        <begin position="165"/>
        <end position="175"/>
    </location>
</feature>
<organism evidence="3 4">
    <name type="scientific">Halobellus litoreus</name>
    <dbReference type="NCBI Taxonomy" id="755310"/>
    <lineage>
        <taxon>Archaea</taxon>
        <taxon>Methanobacteriati</taxon>
        <taxon>Methanobacteriota</taxon>
        <taxon>Stenosarchaea group</taxon>
        <taxon>Halobacteria</taxon>
        <taxon>Halobacteriales</taxon>
        <taxon>Haloferacaceae</taxon>
        <taxon>Halobellus</taxon>
    </lineage>
</organism>
<protein>
    <submittedName>
        <fullName evidence="3">Uncharacterized protein</fullName>
    </submittedName>
</protein>
<evidence type="ECO:0000256" key="1">
    <source>
        <dbReference type="SAM" id="MobiDB-lite"/>
    </source>
</evidence>
<feature type="compositionally biased region" description="Low complexity" evidence="1">
    <location>
        <begin position="126"/>
        <end position="136"/>
    </location>
</feature>
<evidence type="ECO:0000313" key="4">
    <source>
        <dbReference type="Proteomes" id="UP001597092"/>
    </source>
</evidence>
<keyword evidence="2" id="KW-0472">Membrane</keyword>
<name>A0ABD6DRA1_9EURY</name>